<dbReference type="EMBL" id="RXHU01000083">
    <property type="protein sequence ID" value="RTE05372.1"/>
    <property type="molecule type" value="Genomic_DNA"/>
</dbReference>
<dbReference type="Proteomes" id="UP000276128">
    <property type="component" value="Unassembled WGS sequence"/>
</dbReference>
<evidence type="ECO:0000313" key="3">
    <source>
        <dbReference type="EMBL" id="RTE05372.1"/>
    </source>
</evidence>
<dbReference type="AlphaFoldDB" id="A0A430J7K5"/>
<evidence type="ECO:0000256" key="2">
    <source>
        <dbReference type="SAM" id="SignalP"/>
    </source>
</evidence>
<protein>
    <recommendedName>
        <fullName evidence="5">Sporulation protein</fullName>
    </recommendedName>
</protein>
<evidence type="ECO:0000256" key="1">
    <source>
        <dbReference type="SAM" id="MobiDB-lite"/>
    </source>
</evidence>
<evidence type="ECO:0000313" key="4">
    <source>
        <dbReference type="Proteomes" id="UP000276128"/>
    </source>
</evidence>
<evidence type="ECO:0008006" key="5">
    <source>
        <dbReference type="Google" id="ProtNLM"/>
    </source>
</evidence>
<name>A0A430J7K5_9BACL</name>
<dbReference type="PROSITE" id="PS51257">
    <property type="entry name" value="PROKAR_LIPOPROTEIN"/>
    <property type="match status" value="1"/>
</dbReference>
<organism evidence="3 4">
    <name type="scientific">Paenibacillus whitsoniae</name>
    <dbReference type="NCBI Taxonomy" id="2496558"/>
    <lineage>
        <taxon>Bacteria</taxon>
        <taxon>Bacillati</taxon>
        <taxon>Bacillota</taxon>
        <taxon>Bacilli</taxon>
        <taxon>Bacillales</taxon>
        <taxon>Paenibacillaceae</taxon>
        <taxon>Paenibacillus</taxon>
    </lineage>
</organism>
<proteinExistence type="predicted"/>
<accession>A0A430J7K5</accession>
<sequence>MKIGRRMKQGAAAMACVMALTGCSAVHSSAGTVLQHHAAGDHHDAGAGAVPQPNPNPQQTGQASAHHVASAHAVQGGVALEGENHRNTQITMNRELADQLIQEVHLGSTYVAMTDNSIYVAVDMGGTKSDKAKAHALNKQDAVTGAGLFGSGAGAQMDWRTAKPLAPETLNGIKRILTRIYPDSRVYISTNANFVERLMFYDMQQRSNKHMDAYLNEFNTMVQYVFPNGAS</sequence>
<dbReference type="RefSeq" id="WP_126144023.1">
    <property type="nucleotide sequence ID" value="NZ_RXHU01000083.1"/>
</dbReference>
<feature type="compositionally biased region" description="Low complexity" evidence="1">
    <location>
        <begin position="46"/>
        <end position="70"/>
    </location>
</feature>
<feature type="signal peptide" evidence="2">
    <location>
        <begin position="1"/>
        <end position="28"/>
    </location>
</feature>
<keyword evidence="2" id="KW-0732">Signal</keyword>
<keyword evidence="4" id="KW-1185">Reference proteome</keyword>
<dbReference type="OrthoDB" id="1707228at2"/>
<gene>
    <name evidence="3" type="ORF">EJQ19_25290</name>
</gene>
<reference evidence="3 4" key="1">
    <citation type="submission" date="2018-12" db="EMBL/GenBank/DDBJ databases">
        <title>Bacillus ochoae sp. nov., Paenibacillus whitsoniae sp. nov., Paenibacillus spiritus sp. nov. Isolated from the Mars Exploration Rover during spacecraft assembly.</title>
        <authorList>
            <person name="Seuylemezian A."/>
            <person name="Vaishampayan P."/>
        </authorList>
    </citation>
    <scope>NUCLEOTIDE SEQUENCE [LARGE SCALE GENOMIC DNA]</scope>
    <source>
        <strain evidence="3 4">MER 54</strain>
    </source>
</reference>
<feature type="chain" id="PRO_5039235599" description="Sporulation protein" evidence="2">
    <location>
        <begin position="29"/>
        <end position="231"/>
    </location>
</feature>
<comment type="caution">
    <text evidence="3">The sequence shown here is derived from an EMBL/GenBank/DDBJ whole genome shotgun (WGS) entry which is preliminary data.</text>
</comment>
<feature type="region of interest" description="Disordered" evidence="1">
    <location>
        <begin position="36"/>
        <end position="70"/>
    </location>
</feature>